<name>A0A3N0XNV7_ANAGA</name>
<dbReference type="OrthoDB" id="8068065at2759"/>
<evidence type="ECO:0000256" key="1">
    <source>
        <dbReference type="SAM" id="MobiDB-lite"/>
    </source>
</evidence>
<accession>A0A3N0XNV7</accession>
<protein>
    <recommendedName>
        <fullName evidence="2">Zinc finger CCHC domain-containing protein</fullName>
    </recommendedName>
</protein>
<feature type="region of interest" description="Disordered" evidence="1">
    <location>
        <begin position="163"/>
        <end position="293"/>
    </location>
</feature>
<dbReference type="InterPro" id="IPR057810">
    <property type="entry name" value="RBD_ZCCHC3_1st"/>
</dbReference>
<proteinExistence type="predicted"/>
<comment type="caution">
    <text evidence="3">The sequence shown here is derived from an EMBL/GenBank/DDBJ whole genome shotgun (WGS) entry which is preliminary data.</text>
</comment>
<evidence type="ECO:0000259" key="2">
    <source>
        <dbReference type="Pfam" id="PF23057"/>
    </source>
</evidence>
<evidence type="ECO:0000313" key="4">
    <source>
        <dbReference type="Proteomes" id="UP000281406"/>
    </source>
</evidence>
<reference evidence="3 4" key="1">
    <citation type="submission" date="2018-10" db="EMBL/GenBank/DDBJ databases">
        <title>Genome assembly for a Yunnan-Guizhou Plateau 3E fish, Anabarilius grahami (Regan), and its evolutionary and genetic applications.</title>
        <authorList>
            <person name="Jiang W."/>
        </authorList>
    </citation>
    <scope>NUCLEOTIDE SEQUENCE [LARGE SCALE GENOMIC DNA]</scope>
    <source>
        <strain evidence="3">AG-KIZ</strain>
        <tissue evidence="3">Muscle</tissue>
    </source>
</reference>
<feature type="domain" description="Zinc finger CCHC" evidence="2">
    <location>
        <begin position="16"/>
        <end position="84"/>
    </location>
</feature>
<gene>
    <name evidence="3" type="ORF">DPX16_23723</name>
</gene>
<dbReference type="Proteomes" id="UP000281406">
    <property type="component" value="Unassembled WGS sequence"/>
</dbReference>
<feature type="compositionally biased region" description="Acidic residues" evidence="1">
    <location>
        <begin position="164"/>
        <end position="173"/>
    </location>
</feature>
<dbReference type="Pfam" id="PF23057">
    <property type="entry name" value="RBD_ZCCHC3_1st"/>
    <property type="match status" value="1"/>
</dbReference>
<sequence length="293" mass="33316">MIAGGTAPSVPRAGLRNTLRFQVKEPMKEMMEREVFARVVLLDKMKLKVEDVYCLQSNRQERCFDVTLNTVELYKAVMEKVGKSDKECKEYQKQYGGRIRVEETETERQMGEGGQQEIIEQQVKEKETIGEGKEGREDAKEVEDAMAAFLEALNGEQFKVTEQYSDEVDDEMEVERQSAPDGSRGDGSQLVRKAEKKKERPSKKVRAESMLKLTFSEETEESLSTESQEGLEMDNARPLFQLTEEKDRSRNGDQKDESSGLSVTPISWPELVLAETEDTSLEGQEMEGTLKTE</sequence>
<evidence type="ECO:0000313" key="3">
    <source>
        <dbReference type="EMBL" id="ROI80147.1"/>
    </source>
</evidence>
<organism evidence="3 4">
    <name type="scientific">Anabarilius grahami</name>
    <name type="common">Kanglang fish</name>
    <name type="synonym">Barilius grahami</name>
    <dbReference type="NCBI Taxonomy" id="495550"/>
    <lineage>
        <taxon>Eukaryota</taxon>
        <taxon>Metazoa</taxon>
        <taxon>Chordata</taxon>
        <taxon>Craniata</taxon>
        <taxon>Vertebrata</taxon>
        <taxon>Euteleostomi</taxon>
        <taxon>Actinopterygii</taxon>
        <taxon>Neopterygii</taxon>
        <taxon>Teleostei</taxon>
        <taxon>Ostariophysi</taxon>
        <taxon>Cypriniformes</taxon>
        <taxon>Xenocyprididae</taxon>
        <taxon>Xenocypridinae</taxon>
        <taxon>Xenocypridinae incertae sedis</taxon>
        <taxon>Anabarilius</taxon>
    </lineage>
</organism>
<dbReference type="AlphaFoldDB" id="A0A3N0XNV7"/>
<keyword evidence="4" id="KW-1185">Reference proteome</keyword>
<dbReference type="EMBL" id="RJVU01068251">
    <property type="protein sequence ID" value="ROI80147.1"/>
    <property type="molecule type" value="Genomic_DNA"/>
</dbReference>
<feature type="compositionally biased region" description="Basic and acidic residues" evidence="1">
    <location>
        <begin position="243"/>
        <end position="258"/>
    </location>
</feature>